<protein>
    <submittedName>
        <fullName evidence="2">Uncharacterized protein</fullName>
    </submittedName>
</protein>
<evidence type="ECO:0000313" key="3">
    <source>
        <dbReference type="Proteomes" id="UP000236754"/>
    </source>
</evidence>
<dbReference type="RefSeq" id="WP_200823333.1">
    <property type="nucleotide sequence ID" value="NZ_FNVU01000008.1"/>
</dbReference>
<dbReference type="AlphaFoldDB" id="A0A1H6CC41"/>
<organism evidence="2 3">
    <name type="scientific">Actinacidiphila yanglinensis</name>
    <dbReference type="NCBI Taxonomy" id="310779"/>
    <lineage>
        <taxon>Bacteria</taxon>
        <taxon>Bacillati</taxon>
        <taxon>Actinomycetota</taxon>
        <taxon>Actinomycetes</taxon>
        <taxon>Kitasatosporales</taxon>
        <taxon>Streptomycetaceae</taxon>
        <taxon>Actinacidiphila</taxon>
    </lineage>
</organism>
<keyword evidence="1" id="KW-0812">Transmembrane</keyword>
<dbReference type="EMBL" id="FNVU01000008">
    <property type="protein sequence ID" value="SEG70327.1"/>
    <property type="molecule type" value="Genomic_DNA"/>
</dbReference>
<name>A0A1H6CC41_9ACTN</name>
<proteinExistence type="predicted"/>
<keyword evidence="1" id="KW-1133">Transmembrane helix</keyword>
<gene>
    <name evidence="2" type="ORF">SAMN05216223_108258</name>
</gene>
<sequence>MQIHHVLTTLAVSQSPGPGPVMRTFIVVSVVGAAFLGWFLLRGYRD</sequence>
<keyword evidence="3" id="KW-1185">Reference proteome</keyword>
<evidence type="ECO:0000313" key="2">
    <source>
        <dbReference type="EMBL" id="SEG70327.1"/>
    </source>
</evidence>
<reference evidence="2 3" key="1">
    <citation type="submission" date="2016-10" db="EMBL/GenBank/DDBJ databases">
        <authorList>
            <person name="de Groot N.N."/>
        </authorList>
    </citation>
    <scope>NUCLEOTIDE SEQUENCE [LARGE SCALE GENOMIC DNA]</scope>
    <source>
        <strain evidence="2 3">CGMCC 4.2023</strain>
    </source>
</reference>
<dbReference type="Proteomes" id="UP000236754">
    <property type="component" value="Unassembled WGS sequence"/>
</dbReference>
<keyword evidence="1" id="KW-0472">Membrane</keyword>
<feature type="transmembrane region" description="Helical" evidence="1">
    <location>
        <begin position="20"/>
        <end position="41"/>
    </location>
</feature>
<accession>A0A1H6CC41</accession>
<evidence type="ECO:0000256" key="1">
    <source>
        <dbReference type="SAM" id="Phobius"/>
    </source>
</evidence>